<feature type="domain" description="T6SS immunity protein Tdi1 C-terminal" evidence="1">
    <location>
        <begin position="150"/>
        <end position="190"/>
    </location>
</feature>
<evidence type="ECO:0000313" key="3">
    <source>
        <dbReference type="Proteomes" id="UP001157069"/>
    </source>
</evidence>
<evidence type="ECO:0000259" key="1">
    <source>
        <dbReference type="Pfam" id="PF08906"/>
    </source>
</evidence>
<protein>
    <recommendedName>
        <fullName evidence="1">T6SS immunity protein Tdi1 C-terminal domain-containing protein</fullName>
    </recommendedName>
</protein>
<evidence type="ECO:0000313" key="2">
    <source>
        <dbReference type="EMBL" id="GMA90714.1"/>
    </source>
</evidence>
<comment type="caution">
    <text evidence="2">The sequence shown here is derived from an EMBL/GenBank/DDBJ whole genome shotgun (WGS) entry which is preliminary data.</text>
</comment>
<organism evidence="2 3">
    <name type="scientific">Homoserinibacter gongjuensis</name>
    <dbReference type="NCBI Taxonomy" id="1162968"/>
    <lineage>
        <taxon>Bacteria</taxon>
        <taxon>Bacillati</taxon>
        <taxon>Actinomycetota</taxon>
        <taxon>Actinomycetes</taxon>
        <taxon>Micrococcales</taxon>
        <taxon>Microbacteriaceae</taxon>
        <taxon>Homoserinibacter</taxon>
    </lineage>
</organism>
<dbReference type="InterPro" id="IPR015002">
    <property type="entry name" value="T6SS_Tdi1_C"/>
</dbReference>
<dbReference type="EMBL" id="BSVA01000001">
    <property type="protein sequence ID" value="GMA90714.1"/>
    <property type="molecule type" value="Genomic_DNA"/>
</dbReference>
<name>A0ABQ6JTR7_9MICO</name>
<keyword evidence="3" id="KW-1185">Reference proteome</keyword>
<proteinExistence type="predicted"/>
<gene>
    <name evidence="2" type="ORF">GCM10025869_12430</name>
</gene>
<dbReference type="Pfam" id="PF08906">
    <property type="entry name" value="T6SS_Tdi1_C"/>
    <property type="match status" value="1"/>
</dbReference>
<dbReference type="RefSeq" id="WP_284298610.1">
    <property type="nucleotide sequence ID" value="NZ_BSVA01000001.1"/>
</dbReference>
<sequence>MFERFIGRYAAGHSWQANGREVPDFALRDVDGYKAFMSAFAGATFGSGLYRVHDAESTTESKSSIRGLFPALAERLHPFAYDWLGRHFALDTGRTLGGVPQVMMLEPGTGEALEIPVDFIRFHNEELVDLAEPALAVDFFSQWRADAVAAGLDRSECVGYRVPLFLGGTDSVDNLERCDMAVYWSLCTQLLAAARSAEPGTRVTGLHGE</sequence>
<dbReference type="Proteomes" id="UP001157069">
    <property type="component" value="Unassembled WGS sequence"/>
</dbReference>
<reference evidence="3" key="1">
    <citation type="journal article" date="2019" name="Int. J. Syst. Evol. Microbiol.">
        <title>The Global Catalogue of Microorganisms (GCM) 10K type strain sequencing project: providing services to taxonomists for standard genome sequencing and annotation.</title>
        <authorList>
            <consortium name="The Broad Institute Genomics Platform"/>
            <consortium name="The Broad Institute Genome Sequencing Center for Infectious Disease"/>
            <person name="Wu L."/>
            <person name="Ma J."/>
        </authorList>
    </citation>
    <scope>NUCLEOTIDE SEQUENCE [LARGE SCALE GENOMIC DNA]</scope>
    <source>
        <strain evidence="3">NBRC 108755</strain>
    </source>
</reference>
<accession>A0ABQ6JTR7</accession>